<evidence type="ECO:0000313" key="3">
    <source>
        <dbReference type="EMBL" id="KAJ3656192.1"/>
    </source>
</evidence>
<reference evidence="3" key="1">
    <citation type="journal article" date="2023" name="G3 (Bethesda)">
        <title>Whole genome assemblies of Zophobas morio and Tenebrio molitor.</title>
        <authorList>
            <person name="Kaur S."/>
            <person name="Stinson S.A."/>
            <person name="diCenzo G.C."/>
        </authorList>
    </citation>
    <scope>NUCLEOTIDE SEQUENCE</scope>
    <source>
        <strain evidence="3">QUZm001</strain>
    </source>
</reference>
<dbReference type="InterPro" id="IPR008042">
    <property type="entry name" value="Retrotrans_Pao"/>
</dbReference>
<dbReference type="AlphaFoldDB" id="A0AA38IGB7"/>
<dbReference type="EMBL" id="JALNTZ010000004">
    <property type="protein sequence ID" value="KAJ3656192.1"/>
    <property type="molecule type" value="Genomic_DNA"/>
</dbReference>
<feature type="region of interest" description="Disordered" evidence="1">
    <location>
        <begin position="307"/>
        <end position="344"/>
    </location>
</feature>
<dbReference type="InterPro" id="IPR040676">
    <property type="entry name" value="DUF5641"/>
</dbReference>
<feature type="domain" description="DUF5641" evidence="2">
    <location>
        <begin position="733"/>
        <end position="791"/>
    </location>
</feature>
<dbReference type="Pfam" id="PF03564">
    <property type="entry name" value="DUF1759"/>
    <property type="match status" value="1"/>
</dbReference>
<feature type="compositionally biased region" description="Polar residues" evidence="1">
    <location>
        <begin position="322"/>
        <end position="335"/>
    </location>
</feature>
<protein>
    <recommendedName>
        <fullName evidence="2">DUF5641 domain-containing protein</fullName>
    </recommendedName>
</protein>
<dbReference type="Pfam" id="PF18701">
    <property type="entry name" value="DUF5641"/>
    <property type="match status" value="1"/>
</dbReference>
<evidence type="ECO:0000259" key="2">
    <source>
        <dbReference type="Pfam" id="PF18701"/>
    </source>
</evidence>
<dbReference type="PANTHER" id="PTHR47331:SF5">
    <property type="entry name" value="RIBONUCLEASE H"/>
    <property type="match status" value="1"/>
</dbReference>
<evidence type="ECO:0000313" key="4">
    <source>
        <dbReference type="Proteomes" id="UP001168821"/>
    </source>
</evidence>
<sequence length="794" mass="88619">MPTPEEILTELEGLRIKRESLFARIQNVLDSSRTLTSENVRLFRPRIDKLVELEARFEGIQDQIIDRNSQIKIAADKLEVLNVQKACDNIIYEVRGKYMDLIRSMPASSDTSSAPHTSTASKSSLPNIAIPKFSGKIEDWNNFISLFTSIIHKNATLSSAEKFVYLRSLLHSDALAVISALEVTPENYDLAFAALQNRYQNKRRLAIHYLSQIKNFTGSSLNTRNGLQHFLNIHSNSINALRALNIPDLADFLLFQMVSENLDTNIRKAFEAKIQSNSIPTYKELIDFVTEQCKTFEVVGAAETSNTSKSRLKSLPSKRPNSFLTKTKENNSPGSSRKRLPPAPTCPLCQSSHSLSRCEEFLAQGIQQKYDTIKSLKRCFNCLGNHFLTSCASTNTCKHCNGKHHTLLHAEKDSTKEIPPNSTTLTLSCRTTNNLLPHHVLLGTVQLFIQDEAGIFWPIRAVVDPGSQISAITLRTVNRLGLRRSQAKNIEVSGISGSYTKTQRIVNCTLRSKYSSESLKVNAVVLTSTANKLPTLPLPTSIRQKFMEIDLADSSFDQPSKIDFLIGADIYPHILSPHSPHIISGNPSAIRTLFEIQLLQQIKIPRKFPNDYQQLRLIGFCDASQKGFAACIYLCFLRDSSNYTILLKAKSKVAPLTPLSIPCLELSGALLLAKLFVSVRKSLSTFKIEETLLYTDAQIVLAWLQTMPHILKPFVANRVVKIIELTNPESCALNIQEGDVVFMCGINTHPLSWPIGRVETVLPGPDGVVRVVRVRTASGQYIRPVNKLVTLPPQ</sequence>
<dbReference type="Pfam" id="PF05380">
    <property type="entry name" value="Peptidase_A17"/>
    <property type="match status" value="1"/>
</dbReference>
<keyword evidence="4" id="KW-1185">Reference proteome</keyword>
<name>A0AA38IGB7_9CUCU</name>
<dbReference type="PANTHER" id="PTHR47331">
    <property type="entry name" value="PHD-TYPE DOMAIN-CONTAINING PROTEIN"/>
    <property type="match status" value="1"/>
</dbReference>
<dbReference type="InterPro" id="IPR021109">
    <property type="entry name" value="Peptidase_aspartic_dom_sf"/>
</dbReference>
<dbReference type="Gene3D" id="2.40.70.10">
    <property type="entry name" value="Acid Proteases"/>
    <property type="match status" value="1"/>
</dbReference>
<evidence type="ECO:0000256" key="1">
    <source>
        <dbReference type="SAM" id="MobiDB-lite"/>
    </source>
</evidence>
<dbReference type="InterPro" id="IPR005312">
    <property type="entry name" value="DUF1759"/>
</dbReference>
<dbReference type="Proteomes" id="UP001168821">
    <property type="component" value="Unassembled WGS sequence"/>
</dbReference>
<proteinExistence type="predicted"/>
<organism evidence="3 4">
    <name type="scientific">Zophobas morio</name>
    <dbReference type="NCBI Taxonomy" id="2755281"/>
    <lineage>
        <taxon>Eukaryota</taxon>
        <taxon>Metazoa</taxon>
        <taxon>Ecdysozoa</taxon>
        <taxon>Arthropoda</taxon>
        <taxon>Hexapoda</taxon>
        <taxon>Insecta</taxon>
        <taxon>Pterygota</taxon>
        <taxon>Neoptera</taxon>
        <taxon>Endopterygota</taxon>
        <taxon>Coleoptera</taxon>
        <taxon>Polyphaga</taxon>
        <taxon>Cucujiformia</taxon>
        <taxon>Tenebrionidae</taxon>
        <taxon>Zophobas</taxon>
    </lineage>
</organism>
<gene>
    <name evidence="3" type="ORF">Zmor_015288</name>
</gene>
<accession>A0AA38IGB7</accession>
<comment type="caution">
    <text evidence="3">The sequence shown here is derived from an EMBL/GenBank/DDBJ whole genome shotgun (WGS) entry which is preliminary data.</text>
</comment>